<dbReference type="EnsemblMetazoa" id="G5527.5">
    <property type="protein sequence ID" value="G5527.5:cds"/>
    <property type="gene ID" value="G5527"/>
</dbReference>
<dbReference type="OrthoDB" id="6270329at2759"/>
<feature type="domain" description="RING-type" evidence="5">
    <location>
        <begin position="93"/>
        <end position="137"/>
    </location>
</feature>
<sequence length="175" mass="19353">MDLVGSRFSLLLTIEILTLTVYVFCILLNVICGSKFSQRDTIFSAVVFVVCCVILVATVVLACRARTTTRITQTTKAYRKLQQSNQSHYASDCAICLSPKDPTLSPIAKLGCHHDYHRDCIEECFKKTRDPRCPKCRRAHSGISSLTSQSCPTSLSAPVESSVKRGILMSMESIV</sequence>
<keyword evidence="4" id="KW-0472">Membrane</keyword>
<feature type="transmembrane region" description="Helical" evidence="4">
    <location>
        <begin position="12"/>
        <end position="36"/>
    </location>
</feature>
<evidence type="ECO:0000256" key="3">
    <source>
        <dbReference type="PROSITE-ProRule" id="PRU00175"/>
    </source>
</evidence>
<evidence type="ECO:0000313" key="7">
    <source>
        <dbReference type="Proteomes" id="UP000005408"/>
    </source>
</evidence>
<dbReference type="InterPro" id="IPR013083">
    <property type="entry name" value="Znf_RING/FYVE/PHD"/>
</dbReference>
<keyword evidence="1 3" id="KW-0479">Metal-binding</keyword>
<evidence type="ECO:0000256" key="2">
    <source>
        <dbReference type="ARBA" id="ARBA00022833"/>
    </source>
</evidence>
<keyword evidence="7" id="KW-1185">Reference proteome</keyword>
<name>A0A8W8NJ59_MAGGI</name>
<proteinExistence type="predicted"/>
<evidence type="ECO:0000256" key="1">
    <source>
        <dbReference type="ARBA" id="ARBA00022771"/>
    </source>
</evidence>
<evidence type="ECO:0000259" key="5">
    <source>
        <dbReference type="PROSITE" id="PS50089"/>
    </source>
</evidence>
<dbReference type="KEGG" id="crg:105333439"/>
<dbReference type="EnsemblMetazoa" id="G5527.6">
    <property type="protein sequence ID" value="G5527.6:cds"/>
    <property type="gene ID" value="G5527"/>
</dbReference>
<dbReference type="Pfam" id="PF13639">
    <property type="entry name" value="zf-RING_2"/>
    <property type="match status" value="1"/>
</dbReference>
<dbReference type="InterPro" id="IPR001841">
    <property type="entry name" value="Znf_RING"/>
</dbReference>
<protein>
    <recommendedName>
        <fullName evidence="5">RING-type domain-containing protein</fullName>
    </recommendedName>
</protein>
<dbReference type="EnsemblMetazoa" id="G5527.4">
    <property type="protein sequence ID" value="G5527.4:cds"/>
    <property type="gene ID" value="G5527"/>
</dbReference>
<dbReference type="RefSeq" id="XP_011434725.2">
    <property type="nucleotide sequence ID" value="XM_011436423.4"/>
</dbReference>
<dbReference type="GeneID" id="105333439"/>
<dbReference type="Proteomes" id="UP000005408">
    <property type="component" value="Unassembled WGS sequence"/>
</dbReference>
<dbReference type="AlphaFoldDB" id="A0A8W8NJ59"/>
<keyword evidence="2" id="KW-0862">Zinc</keyword>
<keyword evidence="4" id="KW-0812">Transmembrane</keyword>
<dbReference type="CDD" id="cd16448">
    <property type="entry name" value="RING-H2"/>
    <property type="match status" value="1"/>
</dbReference>
<dbReference type="SMART" id="SM00184">
    <property type="entry name" value="RING"/>
    <property type="match status" value="1"/>
</dbReference>
<organism evidence="6 7">
    <name type="scientific">Magallana gigas</name>
    <name type="common">Pacific oyster</name>
    <name type="synonym">Crassostrea gigas</name>
    <dbReference type="NCBI Taxonomy" id="29159"/>
    <lineage>
        <taxon>Eukaryota</taxon>
        <taxon>Metazoa</taxon>
        <taxon>Spiralia</taxon>
        <taxon>Lophotrochozoa</taxon>
        <taxon>Mollusca</taxon>
        <taxon>Bivalvia</taxon>
        <taxon>Autobranchia</taxon>
        <taxon>Pteriomorphia</taxon>
        <taxon>Ostreida</taxon>
        <taxon>Ostreoidea</taxon>
        <taxon>Ostreidae</taxon>
        <taxon>Magallana</taxon>
    </lineage>
</organism>
<feature type="transmembrane region" description="Helical" evidence="4">
    <location>
        <begin position="42"/>
        <end position="63"/>
    </location>
</feature>
<dbReference type="SUPFAM" id="SSF57850">
    <property type="entry name" value="RING/U-box"/>
    <property type="match status" value="1"/>
</dbReference>
<dbReference type="GO" id="GO:0008270">
    <property type="term" value="F:zinc ion binding"/>
    <property type="evidence" value="ECO:0007669"/>
    <property type="project" value="UniProtKB-KW"/>
</dbReference>
<accession>A0A8W8NJ59</accession>
<keyword evidence="4" id="KW-1133">Transmembrane helix</keyword>
<dbReference type="OMA" id="MYISCIL"/>
<reference evidence="6" key="1">
    <citation type="submission" date="2022-08" db="UniProtKB">
        <authorList>
            <consortium name="EnsemblMetazoa"/>
        </authorList>
    </citation>
    <scope>IDENTIFICATION</scope>
    <source>
        <strain evidence="6">05x7-T-G4-1.051#20</strain>
    </source>
</reference>
<dbReference type="PROSITE" id="PS50089">
    <property type="entry name" value="ZF_RING_2"/>
    <property type="match status" value="1"/>
</dbReference>
<keyword evidence="1 3" id="KW-0863">Zinc-finger</keyword>
<evidence type="ECO:0000256" key="4">
    <source>
        <dbReference type="SAM" id="Phobius"/>
    </source>
</evidence>
<evidence type="ECO:0000313" key="6">
    <source>
        <dbReference type="EnsemblMetazoa" id="G5527.9:cds"/>
    </source>
</evidence>
<dbReference type="Gene3D" id="3.30.40.10">
    <property type="entry name" value="Zinc/RING finger domain, C3HC4 (zinc finger)"/>
    <property type="match status" value="1"/>
</dbReference>
<dbReference type="EnsemblMetazoa" id="G5527.9">
    <property type="protein sequence ID" value="G5527.9:cds"/>
    <property type="gene ID" value="G5527"/>
</dbReference>